<dbReference type="Proteomes" id="UP000307378">
    <property type="component" value="Unassembled WGS sequence"/>
</dbReference>
<dbReference type="EMBL" id="STGU01000006">
    <property type="protein sequence ID" value="THV35324.1"/>
    <property type="molecule type" value="Genomic_DNA"/>
</dbReference>
<dbReference type="Pfam" id="PF05159">
    <property type="entry name" value="Capsule_synth"/>
    <property type="match status" value="1"/>
</dbReference>
<dbReference type="Gene3D" id="3.40.50.12580">
    <property type="match status" value="1"/>
</dbReference>
<dbReference type="AlphaFoldDB" id="A0A4S8Q526"/>
<organism evidence="1 2">
    <name type="scientific">Rhizobium rosettiformans W3</name>
    <dbReference type="NCBI Taxonomy" id="538378"/>
    <lineage>
        <taxon>Bacteria</taxon>
        <taxon>Pseudomonadati</taxon>
        <taxon>Pseudomonadota</taxon>
        <taxon>Alphaproteobacteria</taxon>
        <taxon>Hyphomicrobiales</taxon>
        <taxon>Rhizobiaceae</taxon>
        <taxon>Rhizobium/Agrobacterium group</taxon>
        <taxon>Rhizobium</taxon>
    </lineage>
</organism>
<name>A0A4S8Q526_9HYPH</name>
<dbReference type="GO" id="GO:0015774">
    <property type="term" value="P:polysaccharide transport"/>
    <property type="evidence" value="ECO:0007669"/>
    <property type="project" value="InterPro"/>
</dbReference>
<gene>
    <name evidence="1" type="ORF">FAA86_12365</name>
</gene>
<proteinExistence type="predicted"/>
<dbReference type="GO" id="GO:0000271">
    <property type="term" value="P:polysaccharide biosynthetic process"/>
    <property type="evidence" value="ECO:0007669"/>
    <property type="project" value="InterPro"/>
</dbReference>
<sequence length="437" mass="49941">MSSKTSPSKARPGRLQMFTPACEPIERSPDMAPVEFIVHTKHLVGFRRAAKGRILEVPRKFGRVLRELLKRHGFLHMLSILTSRSDLYGLQGLVERNLQRRKIRLPGLYGNVLVGWIYQRIALLRARLFAALIADYFADHPRAHALVFNGFLMPDALTLAVANHLQRSRLVAELGFFPDTLQYDVRGINFGSSLPRDPHFYRPLADRLPLEKPQDLVRRKPKQKGHSTDTLPSNYIFVPMQVPSDMQILVHSPWIRNMVHLYETLLALAERHPERHFVVKEHPSFPLSIRSHIVPHQRIRFANHNDTRELIEGAEAVITVNSTVGLEAILLGKKVITLGDAPYNVEGLVLHARGLGELSKNLSSLPSWEPDDTLRDLFLRYVYNVFLLRGDRHNPTEEMMEAIRLRAEQADLHHRYLSEFAANRAPSENSLEGKLTI</sequence>
<dbReference type="CDD" id="cd16438">
    <property type="entry name" value="beta_Kdo_transferase_KpsS_like"/>
    <property type="match status" value="1"/>
</dbReference>
<reference evidence="1 2" key="1">
    <citation type="submission" date="2019-04" db="EMBL/GenBank/DDBJ databases">
        <title>genome sequence of strain W3.</title>
        <authorList>
            <person name="Gao J."/>
            <person name="Sun J."/>
        </authorList>
    </citation>
    <scope>NUCLEOTIDE SEQUENCE [LARGE SCALE GENOMIC DNA]</scope>
    <source>
        <strain evidence="1 2">W3</strain>
    </source>
</reference>
<dbReference type="InterPro" id="IPR007833">
    <property type="entry name" value="Capsule_polysaccharide_synth"/>
</dbReference>
<comment type="caution">
    <text evidence="1">The sequence shown here is derived from an EMBL/GenBank/DDBJ whole genome shotgun (WGS) entry which is preliminary data.</text>
</comment>
<accession>A0A4S8Q526</accession>
<dbReference type="InterPro" id="IPR043148">
    <property type="entry name" value="TagF_C"/>
</dbReference>
<dbReference type="SUPFAM" id="SSF53756">
    <property type="entry name" value="UDP-Glycosyltransferase/glycogen phosphorylase"/>
    <property type="match status" value="1"/>
</dbReference>
<evidence type="ECO:0000313" key="2">
    <source>
        <dbReference type="Proteomes" id="UP000307378"/>
    </source>
</evidence>
<protein>
    <submittedName>
        <fullName evidence="1">Nitrogen fixation protein FixF</fullName>
    </submittedName>
</protein>
<evidence type="ECO:0000313" key="1">
    <source>
        <dbReference type="EMBL" id="THV35324.1"/>
    </source>
</evidence>